<comment type="caution">
    <text evidence="3">The sequence shown here is derived from an EMBL/GenBank/DDBJ whole genome shotgun (WGS) entry which is preliminary data.</text>
</comment>
<dbReference type="EMBL" id="CAJNOJ010000510">
    <property type="protein sequence ID" value="CAF1472075.1"/>
    <property type="molecule type" value="Genomic_DNA"/>
</dbReference>
<keyword evidence="4" id="KW-1185">Reference proteome</keyword>
<keyword evidence="1" id="KW-1133">Transmembrane helix</keyword>
<evidence type="ECO:0000313" key="2">
    <source>
        <dbReference type="EMBL" id="CAF0825632.1"/>
    </source>
</evidence>
<proteinExistence type="predicted"/>
<protein>
    <submittedName>
        <fullName evidence="3">Uncharacterized protein</fullName>
    </submittedName>
</protein>
<keyword evidence="1" id="KW-0472">Membrane</keyword>
<feature type="transmembrane region" description="Helical" evidence="1">
    <location>
        <begin position="42"/>
        <end position="62"/>
    </location>
</feature>
<name>A0A815R5J1_ADIRI</name>
<gene>
    <name evidence="3" type="ORF">EDS130_LOCUS40864</name>
    <name evidence="2" type="ORF">XAT740_LOCUS4191</name>
</gene>
<evidence type="ECO:0000313" key="5">
    <source>
        <dbReference type="Proteomes" id="UP000663852"/>
    </source>
</evidence>
<dbReference type="AlphaFoldDB" id="A0A815R5J1"/>
<accession>A0A815R5J1</accession>
<sequence length="373" mass="42888">MERSTHHRSNICRKLYDYIKNINLFDEDEDLNLIDQLLATKVYLILLVSSLIIIVTFTAFTVQTQSVTIHSPAESIFRQLSLQYPSTFSCPCSQTSIRQEYFVSFDLQYHPICSSQFINESFLTTLSYKNRKDFAMSDYRLSMPSHFQILALFCRTIKETISYSIDEFAAEHFISSEVMSSEIFDYQIEQLVNQMKTTTTNNIRHISGFLALNIFQSRIYSALRTNYFIRLRPEIVYSITNTRQYSNGSNVCRCDVHIDCGRPARFYNYSGYTVTLKAQKSVLFSIPGLMVGCLPYNSLLSSTLKCFYNSSCINQIEKYIPSFSLVSPLSSSLSRFNPNTKVSVLLDQLFVESWNEKSNFSAYFEACSPSSSV</sequence>
<dbReference type="Proteomes" id="UP000663828">
    <property type="component" value="Unassembled WGS sequence"/>
</dbReference>
<dbReference type="OrthoDB" id="10053135at2759"/>
<keyword evidence="1" id="KW-0812">Transmembrane</keyword>
<evidence type="ECO:0000313" key="3">
    <source>
        <dbReference type="EMBL" id="CAF1472075.1"/>
    </source>
</evidence>
<organism evidence="3 5">
    <name type="scientific">Adineta ricciae</name>
    <name type="common">Rotifer</name>
    <dbReference type="NCBI Taxonomy" id="249248"/>
    <lineage>
        <taxon>Eukaryota</taxon>
        <taxon>Metazoa</taxon>
        <taxon>Spiralia</taxon>
        <taxon>Gnathifera</taxon>
        <taxon>Rotifera</taxon>
        <taxon>Eurotatoria</taxon>
        <taxon>Bdelloidea</taxon>
        <taxon>Adinetida</taxon>
        <taxon>Adinetidae</taxon>
        <taxon>Adineta</taxon>
    </lineage>
</organism>
<evidence type="ECO:0000256" key="1">
    <source>
        <dbReference type="SAM" id="Phobius"/>
    </source>
</evidence>
<evidence type="ECO:0000313" key="4">
    <source>
        <dbReference type="Proteomes" id="UP000663828"/>
    </source>
</evidence>
<dbReference type="Proteomes" id="UP000663852">
    <property type="component" value="Unassembled WGS sequence"/>
</dbReference>
<dbReference type="EMBL" id="CAJNOR010000169">
    <property type="protein sequence ID" value="CAF0825632.1"/>
    <property type="molecule type" value="Genomic_DNA"/>
</dbReference>
<reference evidence="3" key="1">
    <citation type="submission" date="2021-02" db="EMBL/GenBank/DDBJ databases">
        <authorList>
            <person name="Nowell W R."/>
        </authorList>
    </citation>
    <scope>NUCLEOTIDE SEQUENCE</scope>
</reference>